<dbReference type="GO" id="GO:0003713">
    <property type="term" value="F:transcription coactivator activity"/>
    <property type="evidence" value="ECO:0007669"/>
    <property type="project" value="TreeGrafter"/>
</dbReference>
<dbReference type="GO" id="GO:0045944">
    <property type="term" value="P:positive regulation of transcription by RNA polymerase II"/>
    <property type="evidence" value="ECO:0007669"/>
    <property type="project" value="TreeGrafter"/>
</dbReference>
<feature type="region of interest" description="Disordered" evidence="1">
    <location>
        <begin position="247"/>
        <end position="368"/>
    </location>
</feature>
<feature type="compositionally biased region" description="Low complexity" evidence="1">
    <location>
        <begin position="295"/>
        <end position="309"/>
    </location>
</feature>
<evidence type="ECO:0000313" key="4">
    <source>
        <dbReference type="Proteomes" id="UP001219518"/>
    </source>
</evidence>
<sequence>MWSGHISPKPEATRCPTQNVLYAKVIAPLVSQSAIVVVWPGSPLRDKATSVGGKEVGPGSARLGHAAPQPCPSCTPRCALRSKPLCIGNEYPMGSLVDIEINGEPLDIHMKLGDSGEAFFVEELDELCRDVPPHLACSPIPTEGGFPAHYHHDTELDPLGTLGPLAAAAAQGQPEEWSRRRCNSEVVKRTPKEAPTQKFAQDDIDEHKPSCSNDLPYEWTPEFGPAPEFSPTPVFSSDAYPSELPATAAAAGSVPKTFKAETVSPSESGERARKLSTVSGDFRPITSDSESLSGASRPAQAAAAAVAGASEVVTTPEDGPEEGSKAPGKRRRRKRSVMKKKGAPAAGAGPQRKNSEAGEASDTSASASVVWESASSVLSLSAAEKRGAGAGAEVAVFTMDDVDGLQGTSSSPSSSTAADTISVDTPTSPTDHSKASSSLAAEISRDLSKMQDSSTDFHFFSDTEILPGNNRTPEAILSRATRSASDGILAIKPVTKPINVPIALPVPVNPSLLKFFPDEEDSRPSSPVQSDTEFETHKRPGSAGSGPSADLPSGVTQSWRWGELPSPPPKSTTAGTGSPDRTASTSSDDEAAKQQDNGK</sequence>
<feature type="region of interest" description="Disordered" evidence="1">
    <location>
        <begin position="510"/>
        <end position="599"/>
    </location>
</feature>
<dbReference type="GO" id="GO:0008195">
    <property type="term" value="F:phosphatidate phosphatase activity"/>
    <property type="evidence" value="ECO:0007669"/>
    <property type="project" value="TreeGrafter"/>
</dbReference>
<feature type="compositionally biased region" description="Polar residues" evidence="1">
    <location>
        <begin position="571"/>
        <end position="586"/>
    </location>
</feature>
<feature type="domain" description="Lipin N-terminal" evidence="2">
    <location>
        <begin position="96"/>
        <end position="139"/>
    </location>
</feature>
<evidence type="ECO:0000256" key="1">
    <source>
        <dbReference type="SAM" id="MobiDB-lite"/>
    </source>
</evidence>
<comment type="caution">
    <text evidence="3">The sequence shown here is derived from an EMBL/GenBank/DDBJ whole genome shotgun (WGS) entry which is preliminary data.</text>
</comment>
<dbReference type="InterPro" id="IPR026058">
    <property type="entry name" value="LIPIN"/>
</dbReference>
<dbReference type="EMBL" id="JAHWGI010001240">
    <property type="protein sequence ID" value="KAK3925644.1"/>
    <property type="molecule type" value="Genomic_DNA"/>
</dbReference>
<reference evidence="3" key="2">
    <citation type="journal article" date="2023" name="BMC Genomics">
        <title>Pest status, molecular evolution, and epigenetic factors derived from the genome assembly of Frankliniella fusca, a thysanopteran phytovirus vector.</title>
        <authorList>
            <person name="Catto M.A."/>
            <person name="Labadie P.E."/>
            <person name="Jacobson A.L."/>
            <person name="Kennedy G.G."/>
            <person name="Srinivasan R."/>
            <person name="Hunt B.G."/>
        </authorList>
    </citation>
    <scope>NUCLEOTIDE SEQUENCE</scope>
    <source>
        <strain evidence="3">PL_HMW_Pooled</strain>
    </source>
</reference>
<proteinExistence type="predicted"/>
<dbReference type="GO" id="GO:0032869">
    <property type="term" value="P:cellular response to insulin stimulus"/>
    <property type="evidence" value="ECO:0007669"/>
    <property type="project" value="TreeGrafter"/>
</dbReference>
<dbReference type="PANTHER" id="PTHR12181:SF12">
    <property type="entry name" value="PHOSPHATIDATE PHOSPHATASE"/>
    <property type="match status" value="1"/>
</dbReference>
<dbReference type="Pfam" id="PF04571">
    <property type="entry name" value="Lipin_N"/>
    <property type="match status" value="1"/>
</dbReference>
<dbReference type="PANTHER" id="PTHR12181">
    <property type="entry name" value="LIPIN"/>
    <property type="match status" value="1"/>
</dbReference>
<feature type="region of interest" description="Disordered" evidence="1">
    <location>
        <begin position="403"/>
        <end position="447"/>
    </location>
</feature>
<evidence type="ECO:0000313" key="3">
    <source>
        <dbReference type="EMBL" id="KAK3925644.1"/>
    </source>
</evidence>
<gene>
    <name evidence="3" type="ORF">KUF71_013893</name>
</gene>
<evidence type="ECO:0000259" key="2">
    <source>
        <dbReference type="Pfam" id="PF04571"/>
    </source>
</evidence>
<dbReference type="InterPro" id="IPR007651">
    <property type="entry name" value="Lipin_N"/>
</dbReference>
<dbReference type="GO" id="GO:0005634">
    <property type="term" value="C:nucleus"/>
    <property type="evidence" value="ECO:0007669"/>
    <property type="project" value="TreeGrafter"/>
</dbReference>
<feature type="compositionally biased region" description="Basic and acidic residues" evidence="1">
    <location>
        <begin position="590"/>
        <end position="599"/>
    </location>
</feature>
<dbReference type="Proteomes" id="UP001219518">
    <property type="component" value="Unassembled WGS sequence"/>
</dbReference>
<reference evidence="3" key="1">
    <citation type="submission" date="2021-07" db="EMBL/GenBank/DDBJ databases">
        <authorList>
            <person name="Catto M.A."/>
            <person name="Jacobson A."/>
            <person name="Kennedy G."/>
            <person name="Labadie P."/>
            <person name="Hunt B.G."/>
            <person name="Srinivasan R."/>
        </authorList>
    </citation>
    <scope>NUCLEOTIDE SEQUENCE</scope>
    <source>
        <strain evidence="3">PL_HMW_Pooled</strain>
        <tissue evidence="3">Head</tissue>
    </source>
</reference>
<feature type="compositionally biased region" description="Basic residues" evidence="1">
    <location>
        <begin position="327"/>
        <end position="342"/>
    </location>
</feature>
<protein>
    <submittedName>
        <fullName evidence="3">Phosphatidate phosphatase LPIN3</fullName>
    </submittedName>
</protein>
<name>A0AAE1HQI6_9NEOP</name>
<dbReference type="GO" id="GO:0019432">
    <property type="term" value="P:triglyceride biosynthetic process"/>
    <property type="evidence" value="ECO:0007669"/>
    <property type="project" value="TreeGrafter"/>
</dbReference>
<feature type="compositionally biased region" description="Polar residues" evidence="1">
    <location>
        <begin position="416"/>
        <end position="439"/>
    </location>
</feature>
<dbReference type="AlphaFoldDB" id="A0AAE1HQI6"/>
<accession>A0AAE1HQI6</accession>
<dbReference type="GO" id="GO:0009062">
    <property type="term" value="P:fatty acid catabolic process"/>
    <property type="evidence" value="ECO:0007669"/>
    <property type="project" value="TreeGrafter"/>
</dbReference>
<keyword evidence="4" id="KW-1185">Reference proteome</keyword>
<organism evidence="3 4">
    <name type="scientific">Frankliniella fusca</name>
    <dbReference type="NCBI Taxonomy" id="407009"/>
    <lineage>
        <taxon>Eukaryota</taxon>
        <taxon>Metazoa</taxon>
        <taxon>Ecdysozoa</taxon>
        <taxon>Arthropoda</taxon>
        <taxon>Hexapoda</taxon>
        <taxon>Insecta</taxon>
        <taxon>Pterygota</taxon>
        <taxon>Neoptera</taxon>
        <taxon>Paraneoptera</taxon>
        <taxon>Thysanoptera</taxon>
        <taxon>Terebrantia</taxon>
        <taxon>Thripoidea</taxon>
        <taxon>Thripidae</taxon>
        <taxon>Frankliniella</taxon>
    </lineage>
</organism>